<reference evidence="2 3" key="1">
    <citation type="submission" date="2019-09" db="EMBL/GenBank/DDBJ databases">
        <title>Bird 10,000 Genomes (B10K) Project - Family phase.</title>
        <authorList>
            <person name="Zhang G."/>
        </authorList>
    </citation>
    <scope>NUCLEOTIDE SEQUENCE [LARGE SCALE GENOMIC DNA]</scope>
    <source>
        <strain evidence="2">B10K-DU-007-02</strain>
        <tissue evidence="2">Mixed tissue sample</tissue>
    </source>
</reference>
<evidence type="ECO:0000313" key="3">
    <source>
        <dbReference type="Proteomes" id="UP000520962"/>
    </source>
</evidence>
<name>A0A7L0JEG4_PIPCL</name>
<evidence type="ECO:0000313" key="2">
    <source>
        <dbReference type="EMBL" id="NXK43004.1"/>
    </source>
</evidence>
<feature type="non-terminal residue" evidence="2">
    <location>
        <position position="101"/>
    </location>
</feature>
<feature type="non-terminal residue" evidence="2">
    <location>
        <position position="1"/>
    </location>
</feature>
<evidence type="ECO:0000259" key="1">
    <source>
        <dbReference type="Pfam" id="PF09133"/>
    </source>
</evidence>
<comment type="caution">
    <text evidence="2">The sequence shown here is derived from an EMBL/GenBank/DDBJ whole genome shotgun (WGS) entry which is preliminary data.</text>
</comment>
<feature type="domain" description="SANTA" evidence="1">
    <location>
        <begin position="4"/>
        <end position="91"/>
    </location>
</feature>
<proteinExistence type="predicted"/>
<dbReference type="PANTHER" id="PTHR16124:SF3">
    <property type="entry name" value="MIS18-BINDING PROTEIN 1"/>
    <property type="match status" value="1"/>
</dbReference>
<dbReference type="PANTHER" id="PTHR16124">
    <property type="entry name" value="MIS18-BINDING PROTEIN 1"/>
    <property type="match status" value="1"/>
</dbReference>
<sequence>QKSISLSSWRIKVMDGNTAISVEGKRQDMKGLLWHSNAVTERLAHNQVRTSSGSIYVLQGKMDSATMRREGFPYRFIKQFTSGFSRRWKEYVQEFLQERRR</sequence>
<keyword evidence="3" id="KW-1185">Reference proteome</keyword>
<dbReference type="GO" id="GO:0000775">
    <property type="term" value="C:chromosome, centromeric region"/>
    <property type="evidence" value="ECO:0007669"/>
    <property type="project" value="TreeGrafter"/>
</dbReference>
<dbReference type="Pfam" id="PF09133">
    <property type="entry name" value="SANTA"/>
    <property type="match status" value="1"/>
</dbReference>
<dbReference type="Proteomes" id="UP000520962">
    <property type="component" value="Unassembled WGS sequence"/>
</dbReference>
<dbReference type="AlphaFoldDB" id="A0A7L0JEG4"/>
<dbReference type="EMBL" id="VXAH01000670">
    <property type="protein sequence ID" value="NXK43004.1"/>
    <property type="molecule type" value="Genomic_DNA"/>
</dbReference>
<accession>A0A7L0JEG4</accession>
<dbReference type="InterPro" id="IPR015216">
    <property type="entry name" value="SANTA"/>
</dbReference>
<protein>
    <submittedName>
        <fullName evidence="2">M18BP protein</fullName>
    </submittedName>
</protein>
<dbReference type="InterPro" id="IPR039110">
    <property type="entry name" value="KNL2-like"/>
</dbReference>
<gene>
    <name evidence="2" type="primary">Mis18bp1_0</name>
    <name evidence="2" type="ORF">PIPCHL_R10356</name>
</gene>
<organism evidence="2 3">
    <name type="scientific">Piprites chloris</name>
    <name type="common">Wing-barred manakin</name>
    <dbReference type="NCBI Taxonomy" id="114369"/>
    <lineage>
        <taxon>Eukaryota</taxon>
        <taxon>Metazoa</taxon>
        <taxon>Chordata</taxon>
        <taxon>Craniata</taxon>
        <taxon>Vertebrata</taxon>
        <taxon>Euteleostomi</taxon>
        <taxon>Archelosauria</taxon>
        <taxon>Archosauria</taxon>
        <taxon>Dinosauria</taxon>
        <taxon>Saurischia</taxon>
        <taxon>Theropoda</taxon>
        <taxon>Coelurosauria</taxon>
        <taxon>Aves</taxon>
        <taxon>Neognathae</taxon>
        <taxon>Neoaves</taxon>
        <taxon>Telluraves</taxon>
        <taxon>Australaves</taxon>
        <taxon>Passeriformes</taxon>
        <taxon>Pipridae</taxon>
        <taxon>Piprites</taxon>
    </lineage>
</organism>